<dbReference type="GeneTree" id="ENSGT00940000153417"/>
<reference evidence="6" key="2">
    <citation type="submission" date="2025-08" db="UniProtKB">
        <authorList>
            <consortium name="Ensembl"/>
        </authorList>
    </citation>
    <scope>IDENTIFICATION</scope>
</reference>
<dbReference type="Proteomes" id="UP000314982">
    <property type="component" value="Unassembled WGS sequence"/>
</dbReference>
<keyword evidence="3" id="KW-0677">Repeat</keyword>
<keyword evidence="2" id="KW-0853">WD repeat</keyword>
<evidence type="ECO:0000313" key="7">
    <source>
        <dbReference type="Proteomes" id="UP000314982"/>
    </source>
</evidence>
<evidence type="ECO:0000256" key="3">
    <source>
        <dbReference type="ARBA" id="ARBA00022737"/>
    </source>
</evidence>
<dbReference type="GO" id="GO:0005930">
    <property type="term" value="C:axoneme"/>
    <property type="evidence" value="ECO:0007669"/>
    <property type="project" value="TreeGrafter"/>
</dbReference>
<sequence>LNEREEELKQSNFSLSYHQGGDLFEKIRNLQRALDCYHKGHAFRKAVELAHVAFQNDVVNLEEAWGDYLVQQRQMDAAINHYIEAGCSSKAIEAAIGARQ</sequence>
<proteinExistence type="predicted"/>
<dbReference type="Ensembl" id="ENSHHUT00000061475.1">
    <property type="protein sequence ID" value="ENSHHUP00000059443.1"/>
    <property type="gene ID" value="ENSHHUG00000035316.1"/>
</dbReference>
<evidence type="ECO:0000256" key="4">
    <source>
        <dbReference type="ARBA" id="ARBA00023069"/>
    </source>
</evidence>
<dbReference type="STRING" id="62062.ENSHHUP00000059443"/>
<evidence type="ECO:0000256" key="1">
    <source>
        <dbReference type="ARBA" id="ARBA00004138"/>
    </source>
</evidence>
<evidence type="ECO:0000256" key="5">
    <source>
        <dbReference type="ARBA" id="ARBA00023273"/>
    </source>
</evidence>
<evidence type="ECO:0000256" key="2">
    <source>
        <dbReference type="ARBA" id="ARBA00022574"/>
    </source>
</evidence>
<dbReference type="AlphaFoldDB" id="A0A4W5PBG6"/>
<keyword evidence="4" id="KW-0969">Cilium</keyword>
<dbReference type="PANTHER" id="PTHR15722:SF2">
    <property type="entry name" value="INTRAFLAGELLAR TRANSPORT PROTEIN 172 HOMOLOG"/>
    <property type="match status" value="1"/>
</dbReference>
<dbReference type="GO" id="GO:0036064">
    <property type="term" value="C:ciliary basal body"/>
    <property type="evidence" value="ECO:0007669"/>
    <property type="project" value="TreeGrafter"/>
</dbReference>
<accession>A0A4W5PBG6</accession>
<reference evidence="6" key="3">
    <citation type="submission" date="2025-09" db="UniProtKB">
        <authorList>
            <consortium name="Ensembl"/>
        </authorList>
    </citation>
    <scope>IDENTIFICATION</scope>
</reference>
<keyword evidence="7" id="KW-1185">Reference proteome</keyword>
<comment type="subcellular location">
    <subcellularLocation>
        <location evidence="1">Cell projection</location>
        <location evidence="1">Cilium</location>
    </subcellularLocation>
</comment>
<keyword evidence="5" id="KW-0966">Cell projection</keyword>
<organism evidence="6 7">
    <name type="scientific">Hucho hucho</name>
    <name type="common">huchen</name>
    <dbReference type="NCBI Taxonomy" id="62062"/>
    <lineage>
        <taxon>Eukaryota</taxon>
        <taxon>Metazoa</taxon>
        <taxon>Chordata</taxon>
        <taxon>Craniata</taxon>
        <taxon>Vertebrata</taxon>
        <taxon>Euteleostomi</taxon>
        <taxon>Actinopterygii</taxon>
        <taxon>Neopterygii</taxon>
        <taxon>Teleostei</taxon>
        <taxon>Protacanthopterygii</taxon>
        <taxon>Salmoniformes</taxon>
        <taxon>Salmonidae</taxon>
        <taxon>Salmoninae</taxon>
        <taxon>Hucho</taxon>
    </lineage>
</organism>
<dbReference type="GO" id="GO:0042073">
    <property type="term" value="P:intraciliary transport"/>
    <property type="evidence" value="ECO:0007669"/>
    <property type="project" value="TreeGrafter"/>
</dbReference>
<reference evidence="7" key="1">
    <citation type="submission" date="2018-06" db="EMBL/GenBank/DDBJ databases">
        <title>Genome assembly of Danube salmon.</title>
        <authorList>
            <person name="Macqueen D.J."/>
            <person name="Gundappa M.K."/>
        </authorList>
    </citation>
    <scope>NUCLEOTIDE SEQUENCE [LARGE SCALE GENOMIC DNA]</scope>
</reference>
<dbReference type="PANTHER" id="PTHR15722">
    <property type="entry name" value="IFT140/172-RELATED"/>
    <property type="match status" value="1"/>
</dbReference>
<dbReference type="GO" id="GO:0030992">
    <property type="term" value="C:intraciliary transport particle B"/>
    <property type="evidence" value="ECO:0007669"/>
    <property type="project" value="TreeGrafter"/>
</dbReference>
<evidence type="ECO:0000313" key="6">
    <source>
        <dbReference type="Ensembl" id="ENSHHUP00000059443.1"/>
    </source>
</evidence>
<name>A0A4W5PBG6_9TELE</name>
<protein>
    <submittedName>
        <fullName evidence="6">Uncharacterized protein</fullName>
    </submittedName>
</protein>